<dbReference type="PANTHER" id="PTHR35372">
    <property type="entry name" value="ATP BINDING PROTEIN-RELATED"/>
    <property type="match status" value="1"/>
</dbReference>
<dbReference type="SUPFAM" id="SSF52540">
    <property type="entry name" value="P-loop containing nucleoside triphosphate hydrolases"/>
    <property type="match status" value="1"/>
</dbReference>
<keyword evidence="3" id="KW-0067">ATP-binding</keyword>
<dbReference type="PANTHER" id="PTHR35372:SF2">
    <property type="entry name" value="SF3 HELICASE DOMAIN-CONTAINING PROTEIN"/>
    <property type="match status" value="1"/>
</dbReference>
<evidence type="ECO:0000256" key="2">
    <source>
        <dbReference type="ARBA" id="ARBA00022801"/>
    </source>
</evidence>
<dbReference type="PROSITE" id="PS51206">
    <property type="entry name" value="SF3_HELICASE_1"/>
    <property type="match status" value="1"/>
</dbReference>
<dbReference type="InterPro" id="IPR051620">
    <property type="entry name" value="ORF904-like_C"/>
</dbReference>
<dbReference type="InterPro" id="IPR006500">
    <property type="entry name" value="Helicase_put_C_phage/plasmid"/>
</dbReference>
<evidence type="ECO:0000313" key="7">
    <source>
        <dbReference type="Proteomes" id="UP000619295"/>
    </source>
</evidence>
<feature type="region of interest" description="Disordered" evidence="4">
    <location>
        <begin position="519"/>
        <end position="538"/>
    </location>
</feature>
<proteinExistence type="predicted"/>
<dbReference type="Pfam" id="PF19263">
    <property type="entry name" value="DUF5906"/>
    <property type="match status" value="1"/>
</dbReference>
<dbReference type="GO" id="GO:0016787">
    <property type="term" value="F:hydrolase activity"/>
    <property type="evidence" value="ECO:0007669"/>
    <property type="project" value="UniProtKB-KW"/>
</dbReference>
<evidence type="ECO:0000256" key="1">
    <source>
        <dbReference type="ARBA" id="ARBA00022741"/>
    </source>
</evidence>
<name>A0A927E8T7_9HYPH</name>
<dbReference type="InterPro" id="IPR014015">
    <property type="entry name" value="Helicase_SF3_DNA-vir"/>
</dbReference>
<keyword evidence="2" id="KW-0378">Hydrolase</keyword>
<dbReference type="InterPro" id="IPR045455">
    <property type="entry name" value="NrS-1_pol-like_helicase"/>
</dbReference>
<dbReference type="InterPro" id="IPR014818">
    <property type="entry name" value="Phage/plasmid_primase_P4_C"/>
</dbReference>
<dbReference type="InterPro" id="IPR027417">
    <property type="entry name" value="P-loop_NTPase"/>
</dbReference>
<dbReference type="Pfam" id="PF08706">
    <property type="entry name" value="D5_N"/>
    <property type="match status" value="1"/>
</dbReference>
<evidence type="ECO:0000259" key="5">
    <source>
        <dbReference type="PROSITE" id="PS51206"/>
    </source>
</evidence>
<dbReference type="SMART" id="SM00885">
    <property type="entry name" value="D5_N"/>
    <property type="match status" value="1"/>
</dbReference>
<protein>
    <recommendedName>
        <fullName evidence="5">SF3 helicase domain-containing protein</fullName>
    </recommendedName>
</protein>
<dbReference type="Proteomes" id="UP000619295">
    <property type="component" value="Unassembled WGS sequence"/>
</dbReference>
<dbReference type="RefSeq" id="WP_191124046.1">
    <property type="nucleotide sequence ID" value="NZ_JACXWY010000005.1"/>
</dbReference>
<sequence>MQHGCHDIGNSRRFRLRCGTAVIHIQNVGWHVYDGSRWIEDIDGVHISPLVHATVESIAHEAYLIEPTESEAIRIAAGEAAEVEKEAIDQAKPSDEDKALLVELNRAIAAASRARKAVANRKAQRRRFANSSCNTGKIDGMLKQAVGFLSKALADFDTDPLVLNLENGTLRISKETVEDEESDPAAPRFRTTVTIKLDKHRRDDWICKLAPVSYDPKAECPIFDKFLERILPHPQIRAYVLRYFGYALTALTTEQVFVLLHGEGSNGKSTLVDIISRLMGDYATSLPIATLTGEDRRKGAEATPDLVRTPGARLVRSAEPKEGMPFDESLIKSLTSGEPILVRRLNHEFNEVYPKFKLAISANRKPVIKGNDDGIWRRVVLVPFDVQIPDSEKDKGLPDKLWAERSGILNRLLQGLEDFLVLGALNPPDEIKAASQEYRDESDQMGAFVRDALIVTREPSDSVKAGDLFRAFEIWCRQAARTPFKPTTFTRRLPKTAHDFGFEKGKSSDSIYIGVQIKADFQPPAEGERWPSRTRNDD</sequence>
<evidence type="ECO:0000256" key="3">
    <source>
        <dbReference type="ARBA" id="ARBA00022840"/>
    </source>
</evidence>
<accession>A0A927E8T7</accession>
<evidence type="ECO:0000313" key="6">
    <source>
        <dbReference type="EMBL" id="MBD3845955.1"/>
    </source>
</evidence>
<comment type="caution">
    <text evidence="6">The sequence shown here is derived from an EMBL/GenBank/DDBJ whole genome shotgun (WGS) entry which is preliminary data.</text>
</comment>
<organism evidence="6 7">
    <name type="scientific">Bosea spartocytisi</name>
    <dbReference type="NCBI Taxonomy" id="2773451"/>
    <lineage>
        <taxon>Bacteria</taxon>
        <taxon>Pseudomonadati</taxon>
        <taxon>Pseudomonadota</taxon>
        <taxon>Alphaproteobacteria</taxon>
        <taxon>Hyphomicrobiales</taxon>
        <taxon>Boseaceae</taxon>
        <taxon>Bosea</taxon>
    </lineage>
</organism>
<evidence type="ECO:0000256" key="4">
    <source>
        <dbReference type="SAM" id="MobiDB-lite"/>
    </source>
</evidence>
<gene>
    <name evidence="6" type="ORF">IED13_09620</name>
</gene>
<dbReference type="AlphaFoldDB" id="A0A927E8T7"/>
<feature type="domain" description="SF3 helicase" evidence="5">
    <location>
        <begin position="235"/>
        <end position="397"/>
    </location>
</feature>
<dbReference type="GO" id="GO:0005524">
    <property type="term" value="F:ATP binding"/>
    <property type="evidence" value="ECO:0007669"/>
    <property type="project" value="UniProtKB-KW"/>
</dbReference>
<reference evidence="6" key="1">
    <citation type="submission" date="2020-09" db="EMBL/GenBank/DDBJ databases">
        <title>Bosea spartocytisi sp. nov. a root nodule endophyte of Spartocytisus supranubius in the high mountain ecosystem fo the Teide National Park (Canary Islands, Spain).</title>
        <authorList>
            <person name="Pulido-Suarez L."/>
            <person name="Peix A."/>
            <person name="Igual J.M."/>
            <person name="Socas-Perez N."/>
            <person name="Velazquez E."/>
            <person name="Flores-Felix J.D."/>
            <person name="Leon-Barrios M."/>
        </authorList>
    </citation>
    <scope>NUCLEOTIDE SEQUENCE</scope>
    <source>
        <strain evidence="6">SSUT16</strain>
    </source>
</reference>
<dbReference type="EMBL" id="JACXWY010000005">
    <property type="protein sequence ID" value="MBD3845955.1"/>
    <property type="molecule type" value="Genomic_DNA"/>
</dbReference>
<dbReference type="Gene3D" id="3.40.50.300">
    <property type="entry name" value="P-loop containing nucleotide triphosphate hydrolases"/>
    <property type="match status" value="1"/>
</dbReference>
<feature type="compositionally biased region" description="Basic and acidic residues" evidence="4">
    <location>
        <begin position="526"/>
        <end position="538"/>
    </location>
</feature>
<keyword evidence="7" id="KW-1185">Reference proteome</keyword>
<keyword evidence="1" id="KW-0547">Nucleotide-binding</keyword>
<dbReference type="NCBIfam" id="TIGR01613">
    <property type="entry name" value="primase_Cterm"/>
    <property type="match status" value="1"/>
</dbReference>